<feature type="region of interest" description="Disordered" evidence="1">
    <location>
        <begin position="1"/>
        <end position="25"/>
    </location>
</feature>
<evidence type="ECO:0000256" key="1">
    <source>
        <dbReference type="SAM" id="MobiDB-lite"/>
    </source>
</evidence>
<dbReference type="Proteomes" id="UP000314294">
    <property type="component" value="Unassembled WGS sequence"/>
</dbReference>
<reference evidence="2 3" key="1">
    <citation type="submission" date="2019-03" db="EMBL/GenBank/DDBJ databases">
        <title>First draft genome of Liparis tanakae, snailfish: a comprehensive survey of snailfish specific genes.</title>
        <authorList>
            <person name="Kim W."/>
            <person name="Song I."/>
            <person name="Jeong J.-H."/>
            <person name="Kim D."/>
            <person name="Kim S."/>
            <person name="Ryu S."/>
            <person name="Song J.Y."/>
            <person name="Lee S.K."/>
        </authorList>
    </citation>
    <scope>NUCLEOTIDE SEQUENCE [LARGE SCALE GENOMIC DNA]</scope>
    <source>
        <tissue evidence="2">Muscle</tissue>
    </source>
</reference>
<comment type="caution">
    <text evidence="2">The sequence shown here is derived from an EMBL/GenBank/DDBJ whole genome shotgun (WGS) entry which is preliminary data.</text>
</comment>
<keyword evidence="3" id="KW-1185">Reference proteome</keyword>
<accession>A0A4Z2EV43</accession>
<evidence type="ECO:0000313" key="2">
    <source>
        <dbReference type="EMBL" id="TNN32411.1"/>
    </source>
</evidence>
<gene>
    <name evidence="2" type="ORF">EYF80_057427</name>
</gene>
<dbReference type="AlphaFoldDB" id="A0A4Z2EV43"/>
<name>A0A4Z2EV43_9TELE</name>
<evidence type="ECO:0000313" key="3">
    <source>
        <dbReference type="Proteomes" id="UP000314294"/>
    </source>
</evidence>
<feature type="compositionally biased region" description="Basic and acidic residues" evidence="1">
    <location>
        <begin position="1"/>
        <end position="13"/>
    </location>
</feature>
<proteinExistence type="predicted"/>
<dbReference type="EMBL" id="SRLO01002712">
    <property type="protein sequence ID" value="TNN32411.1"/>
    <property type="molecule type" value="Genomic_DNA"/>
</dbReference>
<sequence>MNNGFHLEDESLVSRHSTCSGPPQTPWEEKVLYSHHRGDHDEADLKVLMLLKGRKQDLESCVQTTSSIKNYPEIMTGARCCILRTAVIIM</sequence>
<protein>
    <submittedName>
        <fullName evidence="2">Uncharacterized protein</fullName>
    </submittedName>
</protein>
<organism evidence="2 3">
    <name type="scientific">Liparis tanakae</name>
    <name type="common">Tanaka's snailfish</name>
    <dbReference type="NCBI Taxonomy" id="230148"/>
    <lineage>
        <taxon>Eukaryota</taxon>
        <taxon>Metazoa</taxon>
        <taxon>Chordata</taxon>
        <taxon>Craniata</taxon>
        <taxon>Vertebrata</taxon>
        <taxon>Euteleostomi</taxon>
        <taxon>Actinopterygii</taxon>
        <taxon>Neopterygii</taxon>
        <taxon>Teleostei</taxon>
        <taxon>Neoteleostei</taxon>
        <taxon>Acanthomorphata</taxon>
        <taxon>Eupercaria</taxon>
        <taxon>Perciformes</taxon>
        <taxon>Cottioidei</taxon>
        <taxon>Cottales</taxon>
        <taxon>Liparidae</taxon>
        <taxon>Liparis</taxon>
    </lineage>
</organism>